<protein>
    <submittedName>
        <fullName evidence="2">Uncharacterized protein</fullName>
    </submittedName>
</protein>
<dbReference type="EMBL" id="OU892284">
    <property type="protein sequence ID" value="CAG9772915.1"/>
    <property type="molecule type" value="Genomic_DNA"/>
</dbReference>
<evidence type="ECO:0000313" key="2">
    <source>
        <dbReference type="EMBL" id="CAG9772915.1"/>
    </source>
</evidence>
<evidence type="ECO:0000256" key="1">
    <source>
        <dbReference type="SAM" id="SignalP"/>
    </source>
</evidence>
<accession>A0A9N9MWI6</accession>
<proteinExistence type="predicted"/>
<reference evidence="2" key="1">
    <citation type="submission" date="2022-01" db="EMBL/GenBank/DDBJ databases">
        <authorList>
            <person name="King R."/>
        </authorList>
    </citation>
    <scope>NUCLEOTIDE SEQUENCE</scope>
</reference>
<feature type="chain" id="PRO_5040396175" evidence="1">
    <location>
        <begin position="17"/>
        <end position="94"/>
    </location>
</feature>
<keyword evidence="3" id="KW-1185">Reference proteome</keyword>
<feature type="signal peptide" evidence="1">
    <location>
        <begin position="1"/>
        <end position="16"/>
    </location>
</feature>
<evidence type="ECO:0000313" key="3">
    <source>
        <dbReference type="Proteomes" id="UP001152799"/>
    </source>
</evidence>
<dbReference type="AlphaFoldDB" id="A0A9N9MWI6"/>
<sequence length="94" mass="10239">MQKVCILLLVILSAVAEDDLCDYPCPPTAPPCHPIRCPEGTVVGWAHECQCCPSCVILEGDSCPWRGPEPPSGPVECEKGTECCDWECCRDCDK</sequence>
<name>A0A9N9MWI6_9CUCU</name>
<keyword evidence="1" id="KW-0732">Signal</keyword>
<gene>
    <name evidence="2" type="ORF">CEUTPL_LOCUS13316</name>
</gene>
<organism evidence="2 3">
    <name type="scientific">Ceutorhynchus assimilis</name>
    <name type="common">cabbage seed weevil</name>
    <dbReference type="NCBI Taxonomy" id="467358"/>
    <lineage>
        <taxon>Eukaryota</taxon>
        <taxon>Metazoa</taxon>
        <taxon>Ecdysozoa</taxon>
        <taxon>Arthropoda</taxon>
        <taxon>Hexapoda</taxon>
        <taxon>Insecta</taxon>
        <taxon>Pterygota</taxon>
        <taxon>Neoptera</taxon>
        <taxon>Endopterygota</taxon>
        <taxon>Coleoptera</taxon>
        <taxon>Polyphaga</taxon>
        <taxon>Cucujiformia</taxon>
        <taxon>Curculionidae</taxon>
        <taxon>Ceutorhynchinae</taxon>
        <taxon>Ceutorhynchus</taxon>
    </lineage>
</organism>
<dbReference type="Proteomes" id="UP001152799">
    <property type="component" value="Chromosome 8"/>
</dbReference>